<feature type="repeat" description="PPR" evidence="3">
    <location>
        <begin position="306"/>
        <end position="340"/>
    </location>
</feature>
<dbReference type="InterPro" id="IPR011990">
    <property type="entry name" value="TPR-like_helical_dom_sf"/>
</dbReference>
<evidence type="ECO:0000256" key="3">
    <source>
        <dbReference type="PROSITE-ProRule" id="PRU00708"/>
    </source>
</evidence>
<accession>A0A7I8L9C9</accession>
<keyword evidence="5" id="KW-1185">Reference proteome</keyword>
<feature type="repeat" description="PPR" evidence="3">
    <location>
        <begin position="341"/>
        <end position="375"/>
    </location>
</feature>
<evidence type="ECO:0000313" key="4">
    <source>
        <dbReference type="EMBL" id="CAA7406629.1"/>
    </source>
</evidence>
<dbReference type="AlphaFoldDB" id="A0A7I8L9C9"/>
<dbReference type="InterPro" id="IPR002885">
    <property type="entry name" value="PPR_rpt"/>
</dbReference>
<dbReference type="PANTHER" id="PTHR47447:SF21">
    <property type="entry name" value="PENTACOTRIPEPTIDE-REPEAT REGION OF PRORP DOMAIN-CONTAINING PROTEIN"/>
    <property type="match status" value="1"/>
</dbReference>
<feature type="repeat" description="PPR" evidence="3">
    <location>
        <begin position="235"/>
        <end position="270"/>
    </location>
</feature>
<feature type="repeat" description="PPR" evidence="3">
    <location>
        <begin position="129"/>
        <end position="163"/>
    </location>
</feature>
<protein>
    <submittedName>
        <fullName evidence="4">Uncharacterized protein</fullName>
    </submittedName>
</protein>
<reference evidence="4" key="1">
    <citation type="submission" date="2020-02" db="EMBL/GenBank/DDBJ databases">
        <authorList>
            <person name="Scholz U."/>
            <person name="Mascher M."/>
            <person name="Fiebig A."/>
        </authorList>
    </citation>
    <scope>NUCLEOTIDE SEQUENCE</scope>
</reference>
<dbReference type="Pfam" id="PF01535">
    <property type="entry name" value="PPR"/>
    <property type="match status" value="2"/>
</dbReference>
<feature type="repeat" description="PPR" evidence="3">
    <location>
        <begin position="164"/>
        <end position="194"/>
    </location>
</feature>
<evidence type="ECO:0000256" key="2">
    <source>
        <dbReference type="ARBA" id="ARBA00022737"/>
    </source>
</evidence>
<gene>
    <name evidence="4" type="ORF">SI8410_13017307</name>
</gene>
<keyword evidence="2" id="KW-0677">Repeat</keyword>
<organism evidence="4 5">
    <name type="scientific">Spirodela intermedia</name>
    <name type="common">Intermediate duckweed</name>
    <dbReference type="NCBI Taxonomy" id="51605"/>
    <lineage>
        <taxon>Eukaryota</taxon>
        <taxon>Viridiplantae</taxon>
        <taxon>Streptophyta</taxon>
        <taxon>Embryophyta</taxon>
        <taxon>Tracheophyta</taxon>
        <taxon>Spermatophyta</taxon>
        <taxon>Magnoliopsida</taxon>
        <taxon>Liliopsida</taxon>
        <taxon>Araceae</taxon>
        <taxon>Lemnoideae</taxon>
        <taxon>Spirodela</taxon>
    </lineage>
</organism>
<feature type="repeat" description="PPR" evidence="3">
    <location>
        <begin position="200"/>
        <end position="234"/>
    </location>
</feature>
<name>A0A7I8L9C9_SPIIN</name>
<sequence length="492" mass="55102">MELPGGCSLHWQTQGRGALARPATAAASPSAAAASQRSGRNRRLFFPRSLGEGEGRALWRESGKELSKILREEAAIGGVERKAISSTSTHRLWPKAVLGALDDAVSNNQWESALQIFGLLRKQKWYNPKGRTFARLMMMLGRCGQPRHAGSLFQIMLSEGLRPTPDVYTALVGAYGRNAFWEEALALIDEMKSLPTCHPDVYTYTIFIDCLCKQRRFDLIPRALAEMKQLGISPNVVTHNIIIDGYGKAKMLEEMESSLSEMIACEGCLPDECTLNSILWAYGDCGLIQEMERSFDEFQHMGVEPDVTTFNILIRSYGRAGLQAKMCLVMDFMKKRFFSPTTVTFNSMIDSFGRAGNIEKMEETFRLMKFQGVKPNSVTYCSIVSGYSRAGLLVRIPLILRQTENSDVALDTPFFNCVINAYGEAGEVEIMEEMFLFMREKHCKPDSVTLATMIQAYRGAGMLQVAENLDTRLLELDKQFRQGACLKRGMLE</sequence>
<proteinExistence type="inferred from homology"/>
<dbReference type="Pfam" id="PF13041">
    <property type="entry name" value="PPR_2"/>
    <property type="match status" value="4"/>
</dbReference>
<dbReference type="NCBIfam" id="TIGR00756">
    <property type="entry name" value="PPR"/>
    <property type="match status" value="6"/>
</dbReference>
<dbReference type="Proteomes" id="UP000663760">
    <property type="component" value="Chromosome 13"/>
</dbReference>
<feature type="repeat" description="PPR" evidence="3">
    <location>
        <begin position="271"/>
        <end position="305"/>
    </location>
</feature>
<comment type="similarity">
    <text evidence="1">Belongs to the PPR family. P subfamily.</text>
</comment>
<dbReference type="PROSITE" id="PS51375">
    <property type="entry name" value="PPR"/>
    <property type="match status" value="8"/>
</dbReference>
<feature type="repeat" description="PPR" evidence="3">
    <location>
        <begin position="411"/>
        <end position="445"/>
    </location>
</feature>
<evidence type="ECO:0000256" key="1">
    <source>
        <dbReference type="ARBA" id="ARBA00007626"/>
    </source>
</evidence>
<dbReference type="OrthoDB" id="185373at2759"/>
<dbReference type="EMBL" id="LR746276">
    <property type="protein sequence ID" value="CAA7406629.1"/>
    <property type="molecule type" value="Genomic_DNA"/>
</dbReference>
<evidence type="ECO:0000313" key="5">
    <source>
        <dbReference type="Proteomes" id="UP000663760"/>
    </source>
</evidence>
<dbReference type="PANTHER" id="PTHR47447">
    <property type="entry name" value="OS03G0856100 PROTEIN"/>
    <property type="match status" value="1"/>
</dbReference>
<dbReference type="Gene3D" id="1.25.40.10">
    <property type="entry name" value="Tetratricopeptide repeat domain"/>
    <property type="match status" value="4"/>
</dbReference>